<proteinExistence type="predicted"/>
<evidence type="ECO:0000313" key="5">
    <source>
        <dbReference type="Proteomes" id="UP000622552"/>
    </source>
</evidence>
<dbReference type="SUPFAM" id="SSF54001">
    <property type="entry name" value="Cysteine proteinases"/>
    <property type="match status" value="1"/>
</dbReference>
<dbReference type="InterPro" id="IPR052901">
    <property type="entry name" value="Bact_TGase-like"/>
</dbReference>
<dbReference type="InterPro" id="IPR002931">
    <property type="entry name" value="Transglutaminase-like"/>
</dbReference>
<protein>
    <submittedName>
        <fullName evidence="4">Transglutaminase-like putative cysteine protease</fullName>
    </submittedName>
</protein>
<feature type="region of interest" description="Disordered" evidence="1">
    <location>
        <begin position="498"/>
        <end position="550"/>
    </location>
</feature>
<dbReference type="PANTHER" id="PTHR42736">
    <property type="entry name" value="PROTEIN-GLUTAMINE GAMMA-GLUTAMYLTRANSFERASE"/>
    <property type="match status" value="1"/>
</dbReference>
<feature type="transmembrane region" description="Helical" evidence="2">
    <location>
        <begin position="163"/>
        <end position="180"/>
    </location>
</feature>
<reference evidence="4" key="1">
    <citation type="submission" date="2020-11" db="EMBL/GenBank/DDBJ databases">
        <title>Sequencing the genomes of 1000 actinobacteria strains.</title>
        <authorList>
            <person name="Klenk H.-P."/>
        </authorList>
    </citation>
    <scope>NUCLEOTIDE SEQUENCE</scope>
    <source>
        <strain evidence="4">DSM 45356</strain>
    </source>
</reference>
<dbReference type="AlphaFoldDB" id="A0A8J7GQ02"/>
<feature type="compositionally biased region" description="Basic and acidic residues" evidence="1">
    <location>
        <begin position="533"/>
        <end position="546"/>
    </location>
</feature>
<keyword evidence="4" id="KW-0378">Hydrolase</keyword>
<keyword evidence="2" id="KW-1133">Transmembrane helix</keyword>
<comment type="caution">
    <text evidence="4">The sequence shown here is derived from an EMBL/GenBank/DDBJ whole genome shotgun (WGS) entry which is preliminary data.</text>
</comment>
<dbReference type="PANTHER" id="PTHR42736:SF1">
    <property type="entry name" value="PROTEIN-GLUTAMINE GAMMA-GLUTAMYLTRANSFERASE"/>
    <property type="match status" value="1"/>
</dbReference>
<dbReference type="InterPro" id="IPR038765">
    <property type="entry name" value="Papain-like_cys_pep_sf"/>
</dbReference>
<keyword evidence="5" id="KW-1185">Reference proteome</keyword>
<keyword evidence="2" id="KW-0472">Membrane</keyword>
<evidence type="ECO:0000256" key="1">
    <source>
        <dbReference type="SAM" id="MobiDB-lite"/>
    </source>
</evidence>
<evidence type="ECO:0000313" key="4">
    <source>
        <dbReference type="EMBL" id="MBG6135883.1"/>
    </source>
</evidence>
<feature type="transmembrane region" description="Helical" evidence="2">
    <location>
        <begin position="553"/>
        <end position="574"/>
    </location>
</feature>
<sequence>MNRLGMAGLLGATGLAGLLFAPVFGPGPLLPPILVLLAACYACWELVARRPALEPLRPVLLALAGLLAVVETVLFRTTVAGLPTGATGTALWHGVTRSWQLTLQSTWPARPDPELMLFVPLAVLLATVVGVELLRRPLLALLPSLALLGLSQAYQALSGGPAVLAALCYALAAAVLLAARRPGDGRVSWAALTVLTVAAGALAVTAADPADREPYRLRDAHPVPLRPQRITDPLQDIAARLVRPDQEVFRYRADAPVDRWRLAVLDGFDGANWSTDARYYRLGTRLPAAGPTRTAELRLRALPGPWLPSQPGLTAVDGLAPLVDQAGGTLLLESGPVPDASYTLSWSERSVDPGTLLAAAVDPRAPGGLGALGPVPDGIDPIAHDAVLGLRPTFQSALQLERYLKDGYQLAEDVRDLPTGHGWPQLRRFLLESRRGTSEQFAAGYVVLARMSGIPARLAVGFRGSTEYEGGFAVVRNRQVFAWPEVAVTGIGWVPLDPTSGARKAGPTQTDLAGTTEKARRQLPSEQQLRPARLPDTRPGGEDRHHSPTRVAWPAPAAGALAVLLGWLVGVPVAKAARRWRRRRRSGVDGVLGAWLDVRDQVWAHGTGYRVELTPRDLAWLAGEPVREPMLRLAAQVDAAMWSGTAAADPAAAWAEAQAVRRGLRGRPRWRRLRAALEVRTLLGHRLQRAPRIGTGSLV</sequence>
<gene>
    <name evidence="4" type="ORF">IW245_002077</name>
</gene>
<dbReference type="Gene3D" id="3.10.620.30">
    <property type="match status" value="1"/>
</dbReference>
<evidence type="ECO:0000256" key="2">
    <source>
        <dbReference type="SAM" id="Phobius"/>
    </source>
</evidence>
<keyword evidence="2" id="KW-0812">Transmembrane</keyword>
<name>A0A8J7GQ02_9ACTN</name>
<dbReference type="RefSeq" id="WP_197002939.1">
    <property type="nucleotide sequence ID" value="NZ_BONS01000002.1"/>
</dbReference>
<dbReference type="SMART" id="SM00460">
    <property type="entry name" value="TGc"/>
    <property type="match status" value="1"/>
</dbReference>
<feature type="transmembrane region" description="Helical" evidence="2">
    <location>
        <begin position="187"/>
        <end position="207"/>
    </location>
</feature>
<dbReference type="GO" id="GO:0006508">
    <property type="term" value="P:proteolysis"/>
    <property type="evidence" value="ECO:0007669"/>
    <property type="project" value="UniProtKB-KW"/>
</dbReference>
<evidence type="ECO:0000259" key="3">
    <source>
        <dbReference type="SMART" id="SM00460"/>
    </source>
</evidence>
<dbReference type="EMBL" id="JADOUF010000001">
    <property type="protein sequence ID" value="MBG6135883.1"/>
    <property type="molecule type" value="Genomic_DNA"/>
</dbReference>
<dbReference type="GO" id="GO:0008233">
    <property type="term" value="F:peptidase activity"/>
    <property type="evidence" value="ECO:0007669"/>
    <property type="project" value="UniProtKB-KW"/>
</dbReference>
<accession>A0A8J7GQ02</accession>
<dbReference type="Proteomes" id="UP000622552">
    <property type="component" value="Unassembled WGS sequence"/>
</dbReference>
<dbReference type="Pfam" id="PF01841">
    <property type="entry name" value="Transglut_core"/>
    <property type="match status" value="1"/>
</dbReference>
<feature type="domain" description="Transglutaminase-like" evidence="3">
    <location>
        <begin position="430"/>
        <end position="500"/>
    </location>
</feature>
<dbReference type="InterPro" id="IPR021878">
    <property type="entry name" value="TgpA_N"/>
</dbReference>
<organism evidence="4 5">
    <name type="scientific">Longispora fulva</name>
    <dbReference type="NCBI Taxonomy" id="619741"/>
    <lineage>
        <taxon>Bacteria</taxon>
        <taxon>Bacillati</taxon>
        <taxon>Actinomycetota</taxon>
        <taxon>Actinomycetes</taxon>
        <taxon>Micromonosporales</taxon>
        <taxon>Micromonosporaceae</taxon>
        <taxon>Longispora</taxon>
    </lineage>
</organism>
<dbReference type="Pfam" id="PF11992">
    <property type="entry name" value="TgpA_N"/>
    <property type="match status" value="1"/>
</dbReference>
<keyword evidence="4" id="KW-0645">Protease</keyword>
<feature type="transmembrane region" description="Helical" evidence="2">
    <location>
        <begin position="115"/>
        <end position="131"/>
    </location>
</feature>